<reference evidence="2" key="1">
    <citation type="submission" date="2021-01" db="EMBL/GenBank/DDBJ databases">
        <authorList>
            <person name="Kaushik A."/>
        </authorList>
    </citation>
    <scope>NUCLEOTIDE SEQUENCE</scope>
    <source>
        <strain evidence="2">AG1-1C</strain>
    </source>
</reference>
<sequence>MSSPPGTPKKKGMRSLWATSFGRSRSRSPSHSSAAPNEATGLGARVYPISSPTVSPTLSPNSAHPTIPIIIEPNAATLGQTRDNAAVSGLWKSLGVLRDNASVFPPLSSAAGIILSCIEAFEAVGNNRQEYEDLFTELARLSEFLSQRMQGSGSLPASKSFLSISKSIEQQAQEIKAKLGRGVGERLRQTTMDEEELLRQYRRIESLFRQLQTDASLSTWSIVNKQLA</sequence>
<protein>
    <recommendedName>
        <fullName evidence="4">Vegetative incompatibility protein HET-E-1</fullName>
    </recommendedName>
</protein>
<comment type="caution">
    <text evidence="2">The sequence shown here is derived from an EMBL/GenBank/DDBJ whole genome shotgun (WGS) entry which is preliminary data.</text>
</comment>
<dbReference type="AlphaFoldDB" id="A0A8H3BT64"/>
<name>A0A8H3BT64_9AGAM</name>
<evidence type="ECO:0000313" key="3">
    <source>
        <dbReference type="Proteomes" id="UP000663846"/>
    </source>
</evidence>
<dbReference type="EMBL" id="CAJMWS010000852">
    <property type="protein sequence ID" value="CAE6466217.1"/>
    <property type="molecule type" value="Genomic_DNA"/>
</dbReference>
<feature type="compositionally biased region" description="Low complexity" evidence="1">
    <location>
        <begin position="20"/>
        <end position="33"/>
    </location>
</feature>
<evidence type="ECO:0000313" key="2">
    <source>
        <dbReference type="EMBL" id="CAE6466217.1"/>
    </source>
</evidence>
<evidence type="ECO:0008006" key="4">
    <source>
        <dbReference type="Google" id="ProtNLM"/>
    </source>
</evidence>
<feature type="region of interest" description="Disordered" evidence="1">
    <location>
        <begin position="1"/>
        <end position="41"/>
    </location>
</feature>
<evidence type="ECO:0000256" key="1">
    <source>
        <dbReference type="SAM" id="MobiDB-lite"/>
    </source>
</evidence>
<organism evidence="2 3">
    <name type="scientific">Rhizoctonia solani</name>
    <dbReference type="NCBI Taxonomy" id="456999"/>
    <lineage>
        <taxon>Eukaryota</taxon>
        <taxon>Fungi</taxon>
        <taxon>Dikarya</taxon>
        <taxon>Basidiomycota</taxon>
        <taxon>Agaricomycotina</taxon>
        <taxon>Agaricomycetes</taxon>
        <taxon>Cantharellales</taxon>
        <taxon>Ceratobasidiaceae</taxon>
        <taxon>Rhizoctonia</taxon>
    </lineage>
</organism>
<feature type="non-terminal residue" evidence="2">
    <location>
        <position position="1"/>
    </location>
</feature>
<gene>
    <name evidence="2" type="ORF">RDB_LOCUS167581</name>
</gene>
<accession>A0A8H3BT64</accession>
<proteinExistence type="predicted"/>
<dbReference type="Proteomes" id="UP000663846">
    <property type="component" value="Unassembled WGS sequence"/>
</dbReference>